<dbReference type="PANTHER" id="PTHR38459">
    <property type="entry name" value="PROPHAGE BACTOPRENOL-LINKED GLUCOSE TRANSLOCASE HOMOLOG"/>
    <property type="match status" value="1"/>
</dbReference>
<sequence length="128" mass="14596">MHISKFLTVGLLGTMTNLVLFYLLADRWGYAALPVSTFTFFISSIQNYYLNHSWTFLDQTVNQPAGLMDYIKYLSVALGGLSINLFLLWWLLFLFSPHLKVMAQAVGIAGGTIINFIGSKYWVFRKNE</sequence>
<evidence type="ECO:0000313" key="8">
    <source>
        <dbReference type="EMBL" id="SVD77634.1"/>
    </source>
</evidence>
<feature type="transmembrane region" description="Helical" evidence="6">
    <location>
        <begin position="105"/>
        <end position="124"/>
    </location>
</feature>
<protein>
    <recommendedName>
        <fullName evidence="7">GtrA/DPMS transmembrane domain-containing protein</fullName>
    </recommendedName>
</protein>
<keyword evidence="3 6" id="KW-0812">Transmembrane</keyword>
<reference evidence="8" key="1">
    <citation type="submission" date="2018-05" db="EMBL/GenBank/DDBJ databases">
        <authorList>
            <person name="Lanie J.A."/>
            <person name="Ng W.-L."/>
            <person name="Kazmierczak K.M."/>
            <person name="Andrzejewski T.M."/>
            <person name="Davidsen T.M."/>
            <person name="Wayne K.J."/>
            <person name="Tettelin H."/>
            <person name="Glass J.I."/>
            <person name="Rusch D."/>
            <person name="Podicherti R."/>
            <person name="Tsui H.-C.T."/>
            <person name="Winkler M.E."/>
        </authorList>
    </citation>
    <scope>NUCLEOTIDE SEQUENCE</scope>
</reference>
<comment type="similarity">
    <text evidence="2">Belongs to the GtrA family.</text>
</comment>
<evidence type="ECO:0000256" key="4">
    <source>
        <dbReference type="ARBA" id="ARBA00022989"/>
    </source>
</evidence>
<evidence type="ECO:0000256" key="1">
    <source>
        <dbReference type="ARBA" id="ARBA00004141"/>
    </source>
</evidence>
<feature type="transmembrane region" description="Helical" evidence="6">
    <location>
        <begin position="31"/>
        <end position="50"/>
    </location>
</feature>
<dbReference type="Pfam" id="PF04138">
    <property type="entry name" value="GtrA_DPMS_TM"/>
    <property type="match status" value="1"/>
</dbReference>
<gene>
    <name evidence="8" type="ORF">METZ01_LOCUS430488</name>
</gene>
<keyword evidence="5 6" id="KW-0472">Membrane</keyword>
<name>A0A382Y373_9ZZZZ</name>
<dbReference type="PANTHER" id="PTHR38459:SF1">
    <property type="entry name" value="PROPHAGE BACTOPRENOL-LINKED GLUCOSE TRANSLOCASE HOMOLOG"/>
    <property type="match status" value="1"/>
</dbReference>
<feature type="domain" description="GtrA/DPMS transmembrane" evidence="7">
    <location>
        <begin position="5"/>
        <end position="124"/>
    </location>
</feature>
<feature type="transmembrane region" description="Helical" evidence="6">
    <location>
        <begin position="70"/>
        <end position="93"/>
    </location>
</feature>
<dbReference type="InterPro" id="IPR007267">
    <property type="entry name" value="GtrA_DPMS_TM"/>
</dbReference>
<proteinExistence type="inferred from homology"/>
<feature type="transmembrane region" description="Helical" evidence="6">
    <location>
        <begin position="6"/>
        <end position="24"/>
    </location>
</feature>
<dbReference type="InterPro" id="IPR051401">
    <property type="entry name" value="GtrA_CellWall_Glycosyl"/>
</dbReference>
<keyword evidence="4 6" id="KW-1133">Transmembrane helix</keyword>
<organism evidence="8">
    <name type="scientific">marine metagenome</name>
    <dbReference type="NCBI Taxonomy" id="408172"/>
    <lineage>
        <taxon>unclassified sequences</taxon>
        <taxon>metagenomes</taxon>
        <taxon>ecological metagenomes</taxon>
    </lineage>
</organism>
<comment type="subcellular location">
    <subcellularLocation>
        <location evidence="1">Membrane</location>
        <topology evidence="1">Multi-pass membrane protein</topology>
    </subcellularLocation>
</comment>
<accession>A0A382Y373</accession>
<evidence type="ECO:0000256" key="2">
    <source>
        <dbReference type="ARBA" id="ARBA00009399"/>
    </source>
</evidence>
<evidence type="ECO:0000259" key="7">
    <source>
        <dbReference type="Pfam" id="PF04138"/>
    </source>
</evidence>
<dbReference type="GO" id="GO:0005886">
    <property type="term" value="C:plasma membrane"/>
    <property type="evidence" value="ECO:0007669"/>
    <property type="project" value="TreeGrafter"/>
</dbReference>
<dbReference type="GO" id="GO:0000271">
    <property type="term" value="P:polysaccharide biosynthetic process"/>
    <property type="evidence" value="ECO:0007669"/>
    <property type="project" value="InterPro"/>
</dbReference>
<evidence type="ECO:0000256" key="3">
    <source>
        <dbReference type="ARBA" id="ARBA00022692"/>
    </source>
</evidence>
<evidence type="ECO:0000256" key="5">
    <source>
        <dbReference type="ARBA" id="ARBA00023136"/>
    </source>
</evidence>
<evidence type="ECO:0000256" key="6">
    <source>
        <dbReference type="SAM" id="Phobius"/>
    </source>
</evidence>
<dbReference type="EMBL" id="UINC01172521">
    <property type="protein sequence ID" value="SVD77634.1"/>
    <property type="molecule type" value="Genomic_DNA"/>
</dbReference>
<dbReference type="AlphaFoldDB" id="A0A382Y373"/>